<dbReference type="PROSITE" id="PS51736">
    <property type="entry name" value="RECOMBINASES_3"/>
    <property type="match status" value="1"/>
</dbReference>
<dbReference type="RefSeq" id="WP_205121862.1">
    <property type="nucleotide sequence ID" value="NZ_JAFBCM010000001.1"/>
</dbReference>
<dbReference type="Proteomes" id="UP001595699">
    <property type="component" value="Unassembled WGS sequence"/>
</dbReference>
<evidence type="ECO:0000259" key="2">
    <source>
        <dbReference type="PROSITE" id="PS51736"/>
    </source>
</evidence>
<feature type="domain" description="Resolvase/invertase-type recombinase catalytic" evidence="2">
    <location>
        <begin position="1"/>
        <end position="42"/>
    </location>
</feature>
<accession>A0ABV7Y6M3</accession>
<evidence type="ECO:0000313" key="3">
    <source>
        <dbReference type="EMBL" id="MFC3759669.1"/>
    </source>
</evidence>
<evidence type="ECO:0000256" key="1">
    <source>
        <dbReference type="SAM" id="MobiDB-lite"/>
    </source>
</evidence>
<proteinExistence type="predicted"/>
<sequence length="76" mass="8519">MSQFTRWELQALYGMLSVLAEYQRELIIANTNDGPAAAQARGGVGGRTTARWPKPSRIALTAHKTQRPHQDRPRFA</sequence>
<reference evidence="4" key="1">
    <citation type="journal article" date="2019" name="Int. J. Syst. Evol. Microbiol.">
        <title>The Global Catalogue of Microorganisms (GCM) 10K type strain sequencing project: providing services to taxonomists for standard genome sequencing and annotation.</title>
        <authorList>
            <consortium name="The Broad Institute Genomics Platform"/>
            <consortium name="The Broad Institute Genome Sequencing Center for Infectious Disease"/>
            <person name="Wu L."/>
            <person name="Ma J."/>
        </authorList>
    </citation>
    <scope>NUCLEOTIDE SEQUENCE [LARGE SCALE GENOMIC DNA]</scope>
    <source>
        <strain evidence="4">CGMCC 4.7241</strain>
    </source>
</reference>
<evidence type="ECO:0000313" key="4">
    <source>
        <dbReference type="Proteomes" id="UP001595699"/>
    </source>
</evidence>
<name>A0ABV7Y6M3_9ACTN</name>
<comment type="caution">
    <text evidence="3">The sequence shown here is derived from an EMBL/GenBank/DDBJ whole genome shotgun (WGS) entry which is preliminary data.</text>
</comment>
<dbReference type="EMBL" id="JBHRZH010000002">
    <property type="protein sequence ID" value="MFC3759669.1"/>
    <property type="molecule type" value="Genomic_DNA"/>
</dbReference>
<organism evidence="3 4">
    <name type="scientific">Tenggerimyces flavus</name>
    <dbReference type="NCBI Taxonomy" id="1708749"/>
    <lineage>
        <taxon>Bacteria</taxon>
        <taxon>Bacillati</taxon>
        <taxon>Actinomycetota</taxon>
        <taxon>Actinomycetes</taxon>
        <taxon>Propionibacteriales</taxon>
        <taxon>Nocardioidaceae</taxon>
        <taxon>Tenggerimyces</taxon>
    </lineage>
</organism>
<dbReference type="InterPro" id="IPR006119">
    <property type="entry name" value="Resolv_N"/>
</dbReference>
<protein>
    <recommendedName>
        <fullName evidence="2">Resolvase/invertase-type recombinase catalytic domain-containing protein</fullName>
    </recommendedName>
</protein>
<keyword evidence="4" id="KW-1185">Reference proteome</keyword>
<gene>
    <name evidence="3" type="ORF">ACFOUW_02345</name>
</gene>
<feature type="region of interest" description="Disordered" evidence="1">
    <location>
        <begin position="35"/>
        <end position="76"/>
    </location>
</feature>
<feature type="compositionally biased region" description="Low complexity" evidence="1">
    <location>
        <begin position="35"/>
        <end position="51"/>
    </location>
</feature>